<dbReference type="InterPro" id="IPR026504">
    <property type="entry name" value="MNS1"/>
</dbReference>
<evidence type="ECO:0000256" key="13">
    <source>
        <dbReference type="ARBA" id="ARBA00046114"/>
    </source>
</evidence>
<feature type="coiled-coil region" evidence="14">
    <location>
        <begin position="67"/>
        <end position="143"/>
    </location>
</feature>
<dbReference type="GO" id="GO:0005634">
    <property type="term" value="C:nucleus"/>
    <property type="evidence" value="ECO:0007669"/>
    <property type="project" value="UniProtKB-SubCell"/>
</dbReference>
<dbReference type="GO" id="GO:0044782">
    <property type="term" value="P:cilium organization"/>
    <property type="evidence" value="ECO:0007669"/>
    <property type="project" value="TreeGrafter"/>
</dbReference>
<evidence type="ECO:0000256" key="1">
    <source>
        <dbReference type="ARBA" id="ARBA00004123"/>
    </source>
</evidence>
<comment type="similarity">
    <text evidence="3">Belongs to the MNS1 family.</text>
</comment>
<dbReference type="InterPro" id="IPR043597">
    <property type="entry name" value="TPH_dom"/>
</dbReference>
<evidence type="ECO:0000313" key="16">
    <source>
        <dbReference type="EMBL" id="KAJ8921789.1"/>
    </source>
</evidence>
<reference evidence="16 17" key="1">
    <citation type="journal article" date="2023" name="Insect Mol. Biol.">
        <title>Genome sequencing provides insights into the evolution of gene families encoding plant cell wall-degrading enzymes in longhorned beetles.</title>
        <authorList>
            <person name="Shin N.R."/>
            <person name="Okamura Y."/>
            <person name="Kirsch R."/>
            <person name="Pauchet Y."/>
        </authorList>
    </citation>
    <scope>NUCLEOTIDE SEQUENCE [LARGE SCALE GENOMIC DNA]</scope>
    <source>
        <strain evidence="16">EAD_L_NR</strain>
    </source>
</reference>
<evidence type="ECO:0000256" key="8">
    <source>
        <dbReference type="ARBA" id="ARBA00023069"/>
    </source>
</evidence>
<sequence>MALTPLQRKKLGEEMDKRQYSDTSAYIKAHIENKNRYRNLTRYMNVQRLEQEEVNAMQKVTEDAAFRERQIERESNLARELDKIKREEMKELRLRQQLRENSHELRDLERKLKAAYIHKGLHAQMAEKEAEKANEKIQEQRAQDILRTAWSEEAEYKTKLKQEDILKKAQYRKELQDQMILREKAKRYCYEEFLREKKMIDDIVQRIHDEDERELQEKMCKMKRTRDEMIAFKQAQELWRKRKAEEIEAENRRIQEFLAAKAADVKARSDDRAKREQVKAKISEDIAKQIYEERAKKQEREDIIQELLELEKKEEIERRNRQDIEKQIRHRLEIRESLARQLQEKEERLQQEAGEDARYRNEILAKLAEDEKLEQLSDQKKRMKMLQLRKDVEQMILERRQKRAEEMQLLIKIKEEEEDEMKKRREIVEEERIRMLKDHVKNLIGYLPKGLLTADDLPHLGADIVDRIVQK</sequence>
<dbReference type="Pfam" id="PF13868">
    <property type="entry name" value="TPH"/>
    <property type="match status" value="1"/>
</dbReference>
<keyword evidence="11" id="KW-0469">Meiosis</keyword>
<keyword evidence="12" id="KW-0966">Cell projection</keyword>
<keyword evidence="8" id="KW-0969">Cilium</keyword>
<comment type="subcellular location">
    <subcellularLocation>
        <location evidence="2">Cytoplasm</location>
        <location evidence="2">Cytoskeleton</location>
        <location evidence="2">Flagellum axoneme</location>
    </subcellularLocation>
    <subcellularLocation>
        <location evidence="1">Nucleus</location>
    </subcellularLocation>
</comment>
<protein>
    <recommendedName>
        <fullName evidence="4">Meiosis-specific nuclear structural protein 1</fullName>
    </recommendedName>
</protein>
<evidence type="ECO:0000259" key="15">
    <source>
        <dbReference type="Pfam" id="PF13868"/>
    </source>
</evidence>
<keyword evidence="9" id="KW-0206">Cytoskeleton</keyword>
<dbReference type="PANTHER" id="PTHR19265:SF0">
    <property type="entry name" value="MEIOSIS-SPECIFIC NUCLEAR STRUCTURAL PROTEIN 1"/>
    <property type="match status" value="1"/>
</dbReference>
<feature type="coiled-coil region" evidence="14">
    <location>
        <begin position="208"/>
        <end position="260"/>
    </location>
</feature>
<organism evidence="16 17">
    <name type="scientific">Exocentrus adspersus</name>
    <dbReference type="NCBI Taxonomy" id="1586481"/>
    <lineage>
        <taxon>Eukaryota</taxon>
        <taxon>Metazoa</taxon>
        <taxon>Ecdysozoa</taxon>
        <taxon>Arthropoda</taxon>
        <taxon>Hexapoda</taxon>
        <taxon>Insecta</taxon>
        <taxon>Pterygota</taxon>
        <taxon>Neoptera</taxon>
        <taxon>Endopterygota</taxon>
        <taxon>Coleoptera</taxon>
        <taxon>Polyphaga</taxon>
        <taxon>Cucujiformia</taxon>
        <taxon>Chrysomeloidea</taxon>
        <taxon>Cerambycidae</taxon>
        <taxon>Lamiinae</taxon>
        <taxon>Acanthocinini</taxon>
        <taxon>Exocentrus</taxon>
    </lineage>
</organism>
<keyword evidence="6" id="KW-0282">Flagellum</keyword>
<feature type="domain" description="Trichohyalin-plectin-homology" evidence="15">
    <location>
        <begin position="98"/>
        <end position="449"/>
    </location>
</feature>
<dbReference type="GO" id="GO:0031514">
    <property type="term" value="C:motile cilium"/>
    <property type="evidence" value="ECO:0007669"/>
    <property type="project" value="TreeGrafter"/>
</dbReference>
<dbReference type="AlphaFoldDB" id="A0AAV8W5M8"/>
<evidence type="ECO:0000256" key="12">
    <source>
        <dbReference type="ARBA" id="ARBA00023273"/>
    </source>
</evidence>
<comment type="function">
    <text evidence="13">Microtubule inner protein (MIP) part of the dynein-decorated doublet microtubules (DMTs) in cilia axoneme, which is required for motile cilia beating. May play a role in the control of meiotic division and germ cell differentiation through regulation of pairing and recombination during meiosis. Required for sperm flagella assembly. May play a role in the assembly and function of the outer dynein arm-docking complex (ODA-DC). ODA-DC mediates outer dynein arms (ODA) binding onto the axonemal doublet microtubules.</text>
</comment>
<name>A0AAV8W5M8_9CUCU</name>
<evidence type="ECO:0000256" key="10">
    <source>
        <dbReference type="ARBA" id="ARBA00023242"/>
    </source>
</evidence>
<dbReference type="PANTHER" id="PTHR19265">
    <property type="entry name" value="MEIOSIS-SPECIFIC NUCLEAR STRUCTURAL PROTEIN 1"/>
    <property type="match status" value="1"/>
</dbReference>
<proteinExistence type="inferred from homology"/>
<feature type="coiled-coil region" evidence="14">
    <location>
        <begin position="293"/>
        <end position="434"/>
    </location>
</feature>
<evidence type="ECO:0000256" key="4">
    <source>
        <dbReference type="ARBA" id="ARBA00014813"/>
    </source>
</evidence>
<gene>
    <name evidence="16" type="ORF">NQ315_008415</name>
</gene>
<keyword evidence="7 14" id="KW-0175">Coiled coil</keyword>
<keyword evidence="5" id="KW-0963">Cytoplasm</keyword>
<evidence type="ECO:0000256" key="7">
    <source>
        <dbReference type="ARBA" id="ARBA00023054"/>
    </source>
</evidence>
<evidence type="ECO:0000256" key="14">
    <source>
        <dbReference type="SAM" id="Coils"/>
    </source>
</evidence>
<comment type="caution">
    <text evidence="16">The sequence shown here is derived from an EMBL/GenBank/DDBJ whole genome shotgun (WGS) entry which is preliminary data.</text>
</comment>
<dbReference type="GO" id="GO:0051321">
    <property type="term" value="P:meiotic cell cycle"/>
    <property type="evidence" value="ECO:0007669"/>
    <property type="project" value="UniProtKB-KW"/>
</dbReference>
<evidence type="ECO:0000256" key="3">
    <source>
        <dbReference type="ARBA" id="ARBA00009158"/>
    </source>
</evidence>
<dbReference type="EMBL" id="JANEYG010000008">
    <property type="protein sequence ID" value="KAJ8921789.1"/>
    <property type="molecule type" value="Genomic_DNA"/>
</dbReference>
<dbReference type="Proteomes" id="UP001159042">
    <property type="component" value="Unassembled WGS sequence"/>
</dbReference>
<evidence type="ECO:0000256" key="9">
    <source>
        <dbReference type="ARBA" id="ARBA00023212"/>
    </source>
</evidence>
<accession>A0AAV8W5M8</accession>
<evidence type="ECO:0000256" key="5">
    <source>
        <dbReference type="ARBA" id="ARBA00022490"/>
    </source>
</evidence>
<evidence type="ECO:0000313" key="17">
    <source>
        <dbReference type="Proteomes" id="UP001159042"/>
    </source>
</evidence>
<evidence type="ECO:0000256" key="11">
    <source>
        <dbReference type="ARBA" id="ARBA00023254"/>
    </source>
</evidence>
<keyword evidence="10" id="KW-0539">Nucleus</keyword>
<evidence type="ECO:0000256" key="2">
    <source>
        <dbReference type="ARBA" id="ARBA00004611"/>
    </source>
</evidence>
<evidence type="ECO:0000256" key="6">
    <source>
        <dbReference type="ARBA" id="ARBA00022846"/>
    </source>
</evidence>
<keyword evidence="17" id="KW-1185">Reference proteome</keyword>